<dbReference type="AlphaFoldDB" id="A0A558BK82"/>
<evidence type="ECO:0000313" key="2">
    <source>
        <dbReference type="Proteomes" id="UP000317624"/>
    </source>
</evidence>
<sequence length="161" mass="17977">MPDFFTGFCESGQPSDTLLNEQLFGICDDATRRTEPAYVSTSVAAAATWIARVENRAGYEVLFKAVDQCILILKGSGQLQSRCDGMLLYNSTIIFVELKEQRDPGKKWAFEGSEQVKQTIKDFKAAHDTTGKILRAYVANRIQPNAQQAHFSVLNNFFKAT</sequence>
<dbReference type="RefSeq" id="WP_144852998.1">
    <property type="nucleotide sequence ID" value="NZ_VMRJ01000008.1"/>
</dbReference>
<evidence type="ECO:0000313" key="1">
    <source>
        <dbReference type="EMBL" id="TVT36906.1"/>
    </source>
</evidence>
<comment type="caution">
    <text evidence="1">The sequence shown here is derived from an EMBL/GenBank/DDBJ whole genome shotgun (WGS) entry which is preliminary data.</text>
</comment>
<keyword evidence="2" id="KW-1185">Reference proteome</keyword>
<reference evidence="1 2" key="1">
    <citation type="submission" date="2019-07" db="EMBL/GenBank/DDBJ databases">
        <title>Hymenobacter sp. straun FUR1 Genome sequencing and assembly.</title>
        <authorList>
            <person name="Chhetri G."/>
        </authorList>
    </citation>
    <scope>NUCLEOTIDE SEQUENCE [LARGE SCALE GENOMIC DNA]</scope>
    <source>
        <strain evidence="1 2">Fur1</strain>
    </source>
</reference>
<protein>
    <submittedName>
        <fullName evidence="1">Uncharacterized protein</fullName>
    </submittedName>
</protein>
<name>A0A558BK82_9BACT</name>
<accession>A0A558BK82</accession>
<dbReference type="Proteomes" id="UP000317624">
    <property type="component" value="Unassembled WGS sequence"/>
</dbReference>
<organism evidence="1 2">
    <name type="scientific">Hymenobacter setariae</name>
    <dbReference type="NCBI Taxonomy" id="2594794"/>
    <lineage>
        <taxon>Bacteria</taxon>
        <taxon>Pseudomonadati</taxon>
        <taxon>Bacteroidota</taxon>
        <taxon>Cytophagia</taxon>
        <taxon>Cytophagales</taxon>
        <taxon>Hymenobacteraceae</taxon>
        <taxon>Hymenobacter</taxon>
    </lineage>
</organism>
<gene>
    <name evidence="1" type="ORF">FNT36_23845</name>
</gene>
<dbReference type="OrthoDB" id="1030692at2"/>
<dbReference type="EMBL" id="VMRJ01000008">
    <property type="protein sequence ID" value="TVT36906.1"/>
    <property type="molecule type" value="Genomic_DNA"/>
</dbReference>
<proteinExistence type="predicted"/>